<keyword evidence="2" id="KW-1185">Reference proteome</keyword>
<sequence>MPIHEREYQQLKAAYIEAETLYNSSSPEDRLYLTQDRGKTRYEIFDYFPHGHYEMALEGYERLLNGPRLSDIDELFEKW</sequence>
<evidence type="ECO:0000313" key="2">
    <source>
        <dbReference type="Proteomes" id="UP000011571"/>
    </source>
</evidence>
<evidence type="ECO:0000313" key="1">
    <source>
        <dbReference type="EMBL" id="ELZ80159.1"/>
    </source>
</evidence>
<dbReference type="AlphaFoldDB" id="M0HAK9"/>
<comment type="caution">
    <text evidence="1">The sequence shown here is derived from an EMBL/GenBank/DDBJ whole genome shotgun (WGS) entry which is preliminary data.</text>
</comment>
<dbReference type="EMBL" id="AOLJ01000017">
    <property type="protein sequence ID" value="ELZ80159.1"/>
    <property type="molecule type" value="Genomic_DNA"/>
</dbReference>
<reference evidence="1 2" key="1">
    <citation type="journal article" date="2014" name="PLoS Genet.">
        <title>Phylogenetically driven sequencing of extremely halophilic archaea reveals strategies for static and dynamic osmo-response.</title>
        <authorList>
            <person name="Becker E.A."/>
            <person name="Seitzer P.M."/>
            <person name="Tritt A."/>
            <person name="Larsen D."/>
            <person name="Krusor M."/>
            <person name="Yao A.I."/>
            <person name="Wu D."/>
            <person name="Madern D."/>
            <person name="Eisen J.A."/>
            <person name="Darling A.E."/>
            <person name="Facciotti M.T."/>
        </authorList>
    </citation>
    <scope>NUCLEOTIDE SEQUENCE [LARGE SCALE GENOMIC DNA]</scope>
    <source>
        <strain evidence="2">ATCC 33959 / DSM 4427 / JCM 8863 / NBRC 102184 / NCIMB 2188 / Ma 2.38</strain>
    </source>
</reference>
<dbReference type="Proteomes" id="UP000011571">
    <property type="component" value="Unassembled WGS sequence"/>
</dbReference>
<name>M0HAK9_HALGM</name>
<gene>
    <name evidence="1" type="ORF">C454_11116</name>
</gene>
<proteinExistence type="predicted"/>
<organism evidence="1 2">
    <name type="scientific">Haloferax gibbonsii (strain ATCC 33959 / DSM 4427 / JCM 8863 / NBRC 102184 / NCIMB 2188 / Ma 2.38)</name>
    <dbReference type="NCBI Taxonomy" id="1227459"/>
    <lineage>
        <taxon>Archaea</taxon>
        <taxon>Methanobacteriati</taxon>
        <taxon>Methanobacteriota</taxon>
        <taxon>Stenosarchaea group</taxon>
        <taxon>Halobacteria</taxon>
        <taxon>Halobacteriales</taxon>
        <taxon>Haloferacaceae</taxon>
        <taxon>Haloferax</taxon>
    </lineage>
</organism>
<accession>M0HAK9</accession>
<protein>
    <submittedName>
        <fullName evidence="1">Uncharacterized protein</fullName>
    </submittedName>
</protein>